<dbReference type="PROSITE" id="PS51257">
    <property type="entry name" value="PROKAR_LIPOPROTEIN"/>
    <property type="match status" value="1"/>
</dbReference>
<dbReference type="Proteomes" id="UP000293638">
    <property type="component" value="Unassembled WGS sequence"/>
</dbReference>
<keyword evidence="1" id="KW-0472">Membrane</keyword>
<dbReference type="SUPFAM" id="SSF82171">
    <property type="entry name" value="DPP6 N-terminal domain-like"/>
    <property type="match status" value="1"/>
</dbReference>
<sequence>MTRTTRRTLLVPAALVALLVACLVGLHSRAALDGPGGALGLPDRLSQPAWGTPSGTASPGGPVALVATGSREPEAGFGDTNAAVMVGPGGYRMTSRIGADEFHPGEDMLLSPDGGTTAYGTGAWTSASVQLTDVRTGRARTLPVGVGSARVVAWTPDSRRFVVAELHRTSWAGIGLLDTSSGRYRRIAEARGTYVPGAVAVSADGSWVAYQGGDSLTVLSVADGSVVGRAALAPGALLTGKAAFTPDGSALVVAVPDSASAPRAWGLRLVDARTGVARPTALPAVHDAVAVRAVGWRPDGSAAVLAFRPDAAYGTDPRVSSAVGDRTRFEAVRRVDLLAVRAGAAAPTTLLRPPADTLAMDVAQQAVASSVVVHLAGQPALVAPVWLLRTGLGLALLGLVALVLLRLPRRPRPAPLGVATAV</sequence>
<dbReference type="OrthoDB" id="3383117at2"/>
<organism evidence="2 3">
    <name type="scientific">Motilibacter rhizosphaerae</name>
    <dbReference type="NCBI Taxonomy" id="598652"/>
    <lineage>
        <taxon>Bacteria</taxon>
        <taxon>Bacillati</taxon>
        <taxon>Actinomycetota</taxon>
        <taxon>Actinomycetes</taxon>
        <taxon>Motilibacterales</taxon>
        <taxon>Motilibacteraceae</taxon>
        <taxon>Motilibacter</taxon>
    </lineage>
</organism>
<protein>
    <recommendedName>
        <fullName evidence="4">WD40 repeat protein</fullName>
    </recommendedName>
</protein>
<proteinExistence type="predicted"/>
<accession>A0A4Q7NY75</accession>
<keyword evidence="1" id="KW-0812">Transmembrane</keyword>
<evidence type="ECO:0000313" key="2">
    <source>
        <dbReference type="EMBL" id="RZS91342.1"/>
    </source>
</evidence>
<keyword evidence="1" id="KW-1133">Transmembrane helix</keyword>
<keyword evidence="3" id="KW-1185">Reference proteome</keyword>
<dbReference type="InterPro" id="IPR011042">
    <property type="entry name" value="6-blade_b-propeller_TolB-like"/>
</dbReference>
<dbReference type="RefSeq" id="WP_130491423.1">
    <property type="nucleotide sequence ID" value="NZ_SGXD01000001.1"/>
</dbReference>
<comment type="caution">
    <text evidence="2">The sequence shown here is derived from an EMBL/GenBank/DDBJ whole genome shotgun (WGS) entry which is preliminary data.</text>
</comment>
<gene>
    <name evidence="2" type="ORF">EV189_0581</name>
</gene>
<dbReference type="AlphaFoldDB" id="A0A4Q7NY75"/>
<evidence type="ECO:0000256" key="1">
    <source>
        <dbReference type="SAM" id="Phobius"/>
    </source>
</evidence>
<reference evidence="2 3" key="1">
    <citation type="submission" date="2019-02" db="EMBL/GenBank/DDBJ databases">
        <title>Genomic Encyclopedia of Type Strains, Phase IV (KMG-IV): sequencing the most valuable type-strain genomes for metagenomic binning, comparative biology and taxonomic classification.</title>
        <authorList>
            <person name="Goeker M."/>
        </authorList>
    </citation>
    <scope>NUCLEOTIDE SEQUENCE [LARGE SCALE GENOMIC DNA]</scope>
    <source>
        <strain evidence="2 3">DSM 45622</strain>
    </source>
</reference>
<dbReference type="Gene3D" id="2.120.10.30">
    <property type="entry name" value="TolB, C-terminal domain"/>
    <property type="match status" value="1"/>
</dbReference>
<evidence type="ECO:0000313" key="3">
    <source>
        <dbReference type="Proteomes" id="UP000293638"/>
    </source>
</evidence>
<dbReference type="EMBL" id="SGXD01000001">
    <property type="protein sequence ID" value="RZS91342.1"/>
    <property type="molecule type" value="Genomic_DNA"/>
</dbReference>
<name>A0A4Q7NY75_9ACTN</name>
<evidence type="ECO:0008006" key="4">
    <source>
        <dbReference type="Google" id="ProtNLM"/>
    </source>
</evidence>
<feature type="transmembrane region" description="Helical" evidence="1">
    <location>
        <begin position="386"/>
        <end position="405"/>
    </location>
</feature>